<gene>
    <name evidence="1" type="ORF">S01H4_37702</name>
</gene>
<accession>X1E0T0</accession>
<proteinExistence type="predicted"/>
<name>X1E0T0_9ZZZZ</name>
<dbReference type="AlphaFoldDB" id="X1E0T0"/>
<dbReference type="EMBL" id="BART01020275">
    <property type="protein sequence ID" value="GAH02273.1"/>
    <property type="molecule type" value="Genomic_DNA"/>
</dbReference>
<reference evidence="1" key="1">
    <citation type="journal article" date="2014" name="Front. Microbiol.">
        <title>High frequency of phylogenetically diverse reductive dehalogenase-homologous genes in deep subseafloor sedimentary metagenomes.</title>
        <authorList>
            <person name="Kawai M."/>
            <person name="Futagami T."/>
            <person name="Toyoda A."/>
            <person name="Takaki Y."/>
            <person name="Nishi S."/>
            <person name="Hori S."/>
            <person name="Arai W."/>
            <person name="Tsubouchi T."/>
            <person name="Morono Y."/>
            <person name="Uchiyama I."/>
            <person name="Ito T."/>
            <person name="Fujiyama A."/>
            <person name="Inagaki F."/>
            <person name="Takami H."/>
        </authorList>
    </citation>
    <scope>NUCLEOTIDE SEQUENCE</scope>
    <source>
        <strain evidence="1">Expedition CK06-06</strain>
    </source>
</reference>
<comment type="caution">
    <text evidence="1">The sequence shown here is derived from an EMBL/GenBank/DDBJ whole genome shotgun (WGS) entry which is preliminary data.</text>
</comment>
<sequence length="45" mass="5315">MEILKNIGINDKIHKRVKRKALEDDTSMKKLIEDILDKEMTKQGF</sequence>
<evidence type="ECO:0000313" key="1">
    <source>
        <dbReference type="EMBL" id="GAH02273.1"/>
    </source>
</evidence>
<organism evidence="1">
    <name type="scientific">marine sediment metagenome</name>
    <dbReference type="NCBI Taxonomy" id="412755"/>
    <lineage>
        <taxon>unclassified sequences</taxon>
        <taxon>metagenomes</taxon>
        <taxon>ecological metagenomes</taxon>
    </lineage>
</organism>
<protein>
    <submittedName>
        <fullName evidence="1">Uncharacterized protein</fullName>
    </submittedName>
</protein>